<comment type="caution">
    <text evidence="7">The sequence shown here is derived from an EMBL/GenBank/DDBJ whole genome shotgun (WGS) entry which is preliminary data.</text>
</comment>
<dbReference type="Proteomes" id="UP000233551">
    <property type="component" value="Unassembled WGS sequence"/>
</dbReference>
<name>A0A2I0HMR3_PUNGR</name>
<evidence type="ECO:0000256" key="5">
    <source>
        <dbReference type="ARBA" id="ARBA00057036"/>
    </source>
</evidence>
<evidence type="ECO:0000256" key="3">
    <source>
        <dbReference type="ARBA" id="ARBA00022827"/>
    </source>
</evidence>
<reference evidence="7 8" key="1">
    <citation type="submission" date="2017-11" db="EMBL/GenBank/DDBJ databases">
        <title>De-novo sequencing of pomegranate (Punica granatum L.) genome.</title>
        <authorList>
            <person name="Akparov Z."/>
            <person name="Amiraslanov A."/>
            <person name="Hajiyeva S."/>
            <person name="Abbasov M."/>
            <person name="Kaur K."/>
            <person name="Hamwieh A."/>
            <person name="Solovyev V."/>
            <person name="Salamov A."/>
            <person name="Braich B."/>
            <person name="Kosarev P."/>
            <person name="Mahmoud A."/>
            <person name="Hajiyev E."/>
            <person name="Babayeva S."/>
            <person name="Izzatullayeva V."/>
            <person name="Mammadov A."/>
            <person name="Mammadov A."/>
            <person name="Sharifova S."/>
            <person name="Ojaghi J."/>
            <person name="Eynullazada K."/>
            <person name="Bayramov B."/>
            <person name="Abdulazimova A."/>
            <person name="Shahmuradov I."/>
        </authorList>
    </citation>
    <scope>NUCLEOTIDE SEQUENCE [LARGE SCALE GENOMIC DNA]</scope>
    <source>
        <strain evidence="8">cv. AG2017</strain>
        <tissue evidence="7">Leaf</tissue>
    </source>
</reference>
<dbReference type="PRINTS" id="PR00368">
    <property type="entry name" value="FADPNR"/>
</dbReference>
<evidence type="ECO:0000313" key="8">
    <source>
        <dbReference type="Proteomes" id="UP000233551"/>
    </source>
</evidence>
<dbReference type="EMBL" id="PGOL01007391">
    <property type="protein sequence ID" value="PKI32740.1"/>
    <property type="molecule type" value="Genomic_DNA"/>
</dbReference>
<dbReference type="AlphaFoldDB" id="A0A2I0HMR3"/>
<organism evidence="7 8">
    <name type="scientific">Punica granatum</name>
    <name type="common">Pomegranate</name>
    <dbReference type="NCBI Taxonomy" id="22663"/>
    <lineage>
        <taxon>Eukaryota</taxon>
        <taxon>Viridiplantae</taxon>
        <taxon>Streptophyta</taxon>
        <taxon>Embryophyta</taxon>
        <taxon>Tracheophyta</taxon>
        <taxon>Spermatophyta</taxon>
        <taxon>Magnoliopsida</taxon>
        <taxon>eudicotyledons</taxon>
        <taxon>Gunneridae</taxon>
        <taxon>Pentapetalae</taxon>
        <taxon>rosids</taxon>
        <taxon>malvids</taxon>
        <taxon>Myrtales</taxon>
        <taxon>Lythraceae</taxon>
        <taxon>Punica</taxon>
    </lineage>
</organism>
<dbReference type="GO" id="GO:0050660">
    <property type="term" value="F:flavin adenine dinucleotide binding"/>
    <property type="evidence" value="ECO:0007669"/>
    <property type="project" value="TreeGrafter"/>
</dbReference>
<evidence type="ECO:0000259" key="6">
    <source>
        <dbReference type="Pfam" id="PF07992"/>
    </source>
</evidence>
<protein>
    <recommendedName>
        <fullName evidence="6">FAD/NAD(P)-binding domain-containing protein</fullName>
    </recommendedName>
</protein>
<comment type="function">
    <text evidence="5">Putative FAD-dependent oxidoreductase.</text>
</comment>
<dbReference type="PANTHER" id="PTHR43735:SF3">
    <property type="entry name" value="FERROPTOSIS SUPPRESSOR PROTEIN 1"/>
    <property type="match status" value="1"/>
</dbReference>
<feature type="domain" description="FAD/NAD(P)-binding" evidence="6">
    <location>
        <begin position="13"/>
        <end position="285"/>
    </location>
</feature>
<dbReference type="GO" id="GO:0004174">
    <property type="term" value="F:electron-transferring-flavoprotein dehydrogenase activity"/>
    <property type="evidence" value="ECO:0007669"/>
    <property type="project" value="TreeGrafter"/>
</dbReference>
<sequence length="360" mass="38772">MAGMEGSEGGGRKKVVVVGGGIGGSLVAKSLQFTADVVLIDPKEYFEITWASLRAMVEPSVAERSVIEHVDYFSNGRIVTSAAVDIAERGVVTEDGNLFPYDYLVVATGHRDSVPRSRRERIAQYQDEFEKIKSSNSILIIGGGPTGVELAGEIAVDFPEKKVTLVHRGSRLLEFIGPKASRKTLDWLTAKKVEVLLGQSVDLGSASDGLYRTFDGETIRADCHFLCIGKPVGSSWLKETLLGGSLDDRGRLMVDENMRVKGHKNVFAIGDITDELKQGYLAHAHAEVTVKNLKVLMSGGKGPKLATHKPGSAMALVSLGRKEGVAQFPFMTISGCIPGKIKSGDLFIGKTRKKLGLKSN</sequence>
<evidence type="ECO:0000313" key="7">
    <source>
        <dbReference type="EMBL" id="PKI32740.1"/>
    </source>
</evidence>
<gene>
    <name evidence="7" type="ORF">CRG98_046868</name>
</gene>
<dbReference type="InterPro" id="IPR023753">
    <property type="entry name" value="FAD/NAD-binding_dom"/>
</dbReference>
<dbReference type="STRING" id="22663.A0A2I0HMR3"/>
<accession>A0A2I0HMR3</accession>
<dbReference type="Pfam" id="PF07992">
    <property type="entry name" value="Pyr_redox_2"/>
    <property type="match status" value="1"/>
</dbReference>
<keyword evidence="2" id="KW-0285">Flavoprotein</keyword>
<dbReference type="InterPro" id="IPR036188">
    <property type="entry name" value="FAD/NAD-bd_sf"/>
</dbReference>
<keyword evidence="8" id="KW-1185">Reference proteome</keyword>
<evidence type="ECO:0000256" key="1">
    <source>
        <dbReference type="ARBA" id="ARBA00006442"/>
    </source>
</evidence>
<dbReference type="FunFam" id="3.50.50.100:FF:000006">
    <property type="entry name" value="apoptosis-inducing factor 2"/>
    <property type="match status" value="1"/>
</dbReference>
<dbReference type="SUPFAM" id="SSF51905">
    <property type="entry name" value="FAD/NAD(P)-binding domain"/>
    <property type="match status" value="1"/>
</dbReference>
<dbReference type="PANTHER" id="PTHR43735">
    <property type="entry name" value="APOPTOSIS-INDUCING FACTOR 1"/>
    <property type="match status" value="1"/>
</dbReference>
<evidence type="ECO:0000256" key="4">
    <source>
        <dbReference type="ARBA" id="ARBA00023002"/>
    </source>
</evidence>
<proteinExistence type="inferred from homology"/>
<dbReference type="GO" id="GO:0005737">
    <property type="term" value="C:cytoplasm"/>
    <property type="evidence" value="ECO:0007669"/>
    <property type="project" value="TreeGrafter"/>
</dbReference>
<comment type="similarity">
    <text evidence="1">Belongs to the FAD-dependent oxidoreductase family.</text>
</comment>
<evidence type="ECO:0000256" key="2">
    <source>
        <dbReference type="ARBA" id="ARBA00022630"/>
    </source>
</evidence>
<dbReference type="Gene3D" id="3.50.50.100">
    <property type="match status" value="1"/>
</dbReference>
<keyword evidence="4" id="KW-0560">Oxidoreductase</keyword>
<keyword evidence="3" id="KW-0274">FAD</keyword>